<dbReference type="AlphaFoldDB" id="A0A392QV73"/>
<sequence>MIDKSLMKPEVGELAGREMSRWGEHRIRRFLAPASKFRSTVKTFSLGKGLLAGRARADL</sequence>
<protein>
    <submittedName>
        <fullName evidence="1">Uncharacterized protein</fullName>
    </submittedName>
</protein>
<reference evidence="1 2" key="1">
    <citation type="journal article" date="2018" name="Front. Plant Sci.">
        <title>Red Clover (Trifolium pratense) and Zigzag Clover (T. medium) - A Picture of Genomic Similarities and Differences.</title>
        <authorList>
            <person name="Dluhosova J."/>
            <person name="Istvanek J."/>
            <person name="Nedelnik J."/>
            <person name="Repkova J."/>
        </authorList>
    </citation>
    <scope>NUCLEOTIDE SEQUENCE [LARGE SCALE GENOMIC DNA]</scope>
    <source>
        <strain evidence="2">cv. 10/8</strain>
        <tissue evidence="1">Leaf</tissue>
    </source>
</reference>
<accession>A0A392QV73</accession>
<comment type="caution">
    <text evidence="1">The sequence shown here is derived from an EMBL/GenBank/DDBJ whole genome shotgun (WGS) entry which is preliminary data.</text>
</comment>
<dbReference type="EMBL" id="LXQA010162246">
    <property type="protein sequence ID" value="MCI27909.1"/>
    <property type="molecule type" value="Genomic_DNA"/>
</dbReference>
<evidence type="ECO:0000313" key="1">
    <source>
        <dbReference type="EMBL" id="MCI27909.1"/>
    </source>
</evidence>
<organism evidence="1 2">
    <name type="scientific">Trifolium medium</name>
    <dbReference type="NCBI Taxonomy" id="97028"/>
    <lineage>
        <taxon>Eukaryota</taxon>
        <taxon>Viridiplantae</taxon>
        <taxon>Streptophyta</taxon>
        <taxon>Embryophyta</taxon>
        <taxon>Tracheophyta</taxon>
        <taxon>Spermatophyta</taxon>
        <taxon>Magnoliopsida</taxon>
        <taxon>eudicotyledons</taxon>
        <taxon>Gunneridae</taxon>
        <taxon>Pentapetalae</taxon>
        <taxon>rosids</taxon>
        <taxon>fabids</taxon>
        <taxon>Fabales</taxon>
        <taxon>Fabaceae</taxon>
        <taxon>Papilionoideae</taxon>
        <taxon>50 kb inversion clade</taxon>
        <taxon>NPAAA clade</taxon>
        <taxon>Hologalegina</taxon>
        <taxon>IRL clade</taxon>
        <taxon>Trifolieae</taxon>
        <taxon>Trifolium</taxon>
    </lineage>
</organism>
<keyword evidence="2" id="KW-1185">Reference proteome</keyword>
<dbReference type="Proteomes" id="UP000265520">
    <property type="component" value="Unassembled WGS sequence"/>
</dbReference>
<feature type="non-terminal residue" evidence="1">
    <location>
        <position position="59"/>
    </location>
</feature>
<evidence type="ECO:0000313" key="2">
    <source>
        <dbReference type="Proteomes" id="UP000265520"/>
    </source>
</evidence>
<name>A0A392QV73_9FABA</name>
<proteinExistence type="predicted"/>